<comment type="caution">
    <text evidence="1">The sequence shown here is derived from an EMBL/GenBank/DDBJ whole genome shotgun (WGS) entry which is preliminary data.</text>
</comment>
<sequence>MSDFLSHVRELDGSTRTLANALVGEWEVMVGGGPELFVLTASAGGGQRTANAITSAPVTEAQTASITVSGQSVEGPALYALTLDEVAEALEHLRSGQLPAERWIVL</sequence>
<evidence type="ECO:0000313" key="2">
    <source>
        <dbReference type="Proteomes" id="UP000265419"/>
    </source>
</evidence>
<name>A0A399JEQ3_9MICC</name>
<accession>A0A399JEQ3</accession>
<proteinExistence type="predicted"/>
<gene>
    <name evidence="1" type="ORF">DWB68_02445</name>
</gene>
<reference evidence="1 2" key="1">
    <citation type="submission" date="2018-07" db="EMBL/GenBank/DDBJ databases">
        <title>Arthrobacter sp. nov., isolated from raw cow's milk with high bacterial count.</title>
        <authorList>
            <person name="Hahne J."/>
            <person name="Isele D."/>
            <person name="Lipski A."/>
        </authorList>
    </citation>
    <scope>NUCLEOTIDE SEQUENCE [LARGE SCALE GENOMIC DNA]</scope>
    <source>
        <strain evidence="1 2">JZ R-35</strain>
    </source>
</reference>
<keyword evidence="2" id="KW-1185">Reference proteome</keyword>
<protein>
    <submittedName>
        <fullName evidence="1">Uncharacterized protein</fullName>
    </submittedName>
</protein>
<evidence type="ECO:0000313" key="1">
    <source>
        <dbReference type="EMBL" id="RII43480.1"/>
    </source>
</evidence>
<dbReference type="Proteomes" id="UP000265419">
    <property type="component" value="Unassembled WGS sequence"/>
</dbReference>
<dbReference type="AlphaFoldDB" id="A0A399JEQ3"/>
<dbReference type="RefSeq" id="WP_147391553.1">
    <property type="nucleotide sequence ID" value="NZ_QQXK01000003.1"/>
</dbReference>
<dbReference type="EMBL" id="QQXK01000003">
    <property type="protein sequence ID" value="RII43480.1"/>
    <property type="molecule type" value="Genomic_DNA"/>
</dbReference>
<organism evidence="1 2">
    <name type="scientific">Galactobacter valiniphilus</name>
    <dbReference type="NCBI Taxonomy" id="2676122"/>
    <lineage>
        <taxon>Bacteria</taxon>
        <taxon>Bacillati</taxon>
        <taxon>Actinomycetota</taxon>
        <taxon>Actinomycetes</taxon>
        <taxon>Micrococcales</taxon>
        <taxon>Micrococcaceae</taxon>
        <taxon>Galactobacter</taxon>
    </lineage>
</organism>